<organism evidence="2 3">
    <name type="scientific">Streptomyces ehimensis</name>
    <dbReference type="NCBI Taxonomy" id="68195"/>
    <lineage>
        <taxon>Bacteria</taxon>
        <taxon>Bacillati</taxon>
        <taxon>Actinomycetota</taxon>
        <taxon>Actinomycetes</taxon>
        <taxon>Kitasatosporales</taxon>
        <taxon>Streptomycetaceae</taxon>
        <taxon>Streptomyces</taxon>
    </lineage>
</organism>
<proteinExistence type="predicted"/>
<comment type="caution">
    <text evidence="2">The sequence shown here is derived from an EMBL/GenBank/DDBJ whole genome shotgun (WGS) entry which is preliminary data.</text>
</comment>
<dbReference type="RefSeq" id="WP_358219569.1">
    <property type="nucleotide sequence ID" value="NZ_JBHSFS010000005.1"/>
</dbReference>
<evidence type="ECO:0000259" key="1">
    <source>
        <dbReference type="Pfam" id="PF04149"/>
    </source>
</evidence>
<gene>
    <name evidence="2" type="ORF">ACFPEN_12365</name>
</gene>
<protein>
    <submittedName>
        <fullName evidence="2">DUF397 domain-containing protein</fullName>
    </submittedName>
</protein>
<keyword evidence="3" id="KW-1185">Reference proteome</keyword>
<sequence length="63" mass="6912">MVAWQKSSYSGTASNCLNIAAVEDGTVRLRESDDPDTVLVVAPASLRALLAAIRSHRHRHQLR</sequence>
<dbReference type="InterPro" id="IPR007278">
    <property type="entry name" value="DUF397"/>
</dbReference>
<evidence type="ECO:0000313" key="2">
    <source>
        <dbReference type="EMBL" id="MFC4513731.1"/>
    </source>
</evidence>
<dbReference type="EMBL" id="JBHSFS010000005">
    <property type="protein sequence ID" value="MFC4513731.1"/>
    <property type="molecule type" value="Genomic_DNA"/>
</dbReference>
<dbReference type="Proteomes" id="UP001595990">
    <property type="component" value="Unassembled WGS sequence"/>
</dbReference>
<feature type="domain" description="DUF397" evidence="1">
    <location>
        <begin position="3"/>
        <end position="54"/>
    </location>
</feature>
<dbReference type="Pfam" id="PF04149">
    <property type="entry name" value="DUF397"/>
    <property type="match status" value="1"/>
</dbReference>
<name>A0ABV9BI37_9ACTN</name>
<reference evidence="3" key="1">
    <citation type="journal article" date="2019" name="Int. J. Syst. Evol. Microbiol.">
        <title>The Global Catalogue of Microorganisms (GCM) 10K type strain sequencing project: providing services to taxonomists for standard genome sequencing and annotation.</title>
        <authorList>
            <consortium name="The Broad Institute Genomics Platform"/>
            <consortium name="The Broad Institute Genome Sequencing Center for Infectious Disease"/>
            <person name="Wu L."/>
            <person name="Ma J."/>
        </authorList>
    </citation>
    <scope>NUCLEOTIDE SEQUENCE [LARGE SCALE GENOMIC DNA]</scope>
    <source>
        <strain evidence="3">CECT 8064</strain>
    </source>
</reference>
<accession>A0ABV9BI37</accession>
<evidence type="ECO:0000313" key="3">
    <source>
        <dbReference type="Proteomes" id="UP001595990"/>
    </source>
</evidence>